<feature type="region of interest" description="Disordered" evidence="1">
    <location>
        <begin position="18"/>
        <end position="41"/>
    </location>
</feature>
<keyword evidence="3" id="KW-1185">Reference proteome</keyword>
<gene>
    <name evidence="2" type="ORF">AMAG_05222</name>
</gene>
<evidence type="ECO:0000313" key="3">
    <source>
        <dbReference type="Proteomes" id="UP000054350"/>
    </source>
</evidence>
<reference evidence="3" key="2">
    <citation type="submission" date="2009-11" db="EMBL/GenBank/DDBJ databases">
        <title>The Genome Sequence of Allomyces macrogynus strain ATCC 38327.</title>
        <authorList>
            <consortium name="The Broad Institute Genome Sequencing Platform"/>
            <person name="Russ C."/>
            <person name="Cuomo C."/>
            <person name="Shea T."/>
            <person name="Young S.K."/>
            <person name="Zeng Q."/>
            <person name="Koehrsen M."/>
            <person name="Haas B."/>
            <person name="Borodovsky M."/>
            <person name="Guigo R."/>
            <person name="Alvarado L."/>
            <person name="Berlin A."/>
            <person name="Borenstein D."/>
            <person name="Chen Z."/>
            <person name="Engels R."/>
            <person name="Freedman E."/>
            <person name="Gellesch M."/>
            <person name="Goldberg J."/>
            <person name="Griggs A."/>
            <person name="Gujja S."/>
            <person name="Heiman D."/>
            <person name="Hepburn T."/>
            <person name="Howarth C."/>
            <person name="Jen D."/>
            <person name="Larson L."/>
            <person name="Lewis B."/>
            <person name="Mehta T."/>
            <person name="Park D."/>
            <person name="Pearson M."/>
            <person name="Roberts A."/>
            <person name="Saif S."/>
            <person name="Shenoy N."/>
            <person name="Sisk P."/>
            <person name="Stolte C."/>
            <person name="Sykes S."/>
            <person name="Walk T."/>
            <person name="White J."/>
            <person name="Yandava C."/>
            <person name="Burger G."/>
            <person name="Gray M.W."/>
            <person name="Holland P.W.H."/>
            <person name="King N."/>
            <person name="Lang F.B.F."/>
            <person name="Roger A.J."/>
            <person name="Ruiz-Trillo I."/>
            <person name="Lander E."/>
            <person name="Nusbaum C."/>
        </authorList>
    </citation>
    <scope>NUCLEOTIDE SEQUENCE [LARGE SCALE GENOMIC DNA]</scope>
    <source>
        <strain evidence="3">ATCC 38327</strain>
    </source>
</reference>
<dbReference type="SUPFAM" id="SSF52047">
    <property type="entry name" value="RNI-like"/>
    <property type="match status" value="1"/>
</dbReference>
<evidence type="ECO:0000256" key="1">
    <source>
        <dbReference type="SAM" id="MobiDB-lite"/>
    </source>
</evidence>
<dbReference type="Proteomes" id="UP000054350">
    <property type="component" value="Unassembled WGS sequence"/>
</dbReference>
<protein>
    <submittedName>
        <fullName evidence="2">Uncharacterized protein</fullName>
    </submittedName>
</protein>
<dbReference type="VEuPathDB" id="FungiDB:AMAG_05222"/>
<reference evidence="2 3" key="1">
    <citation type="submission" date="2009-11" db="EMBL/GenBank/DDBJ databases">
        <title>Annotation of Allomyces macrogynus ATCC 38327.</title>
        <authorList>
            <consortium name="The Broad Institute Genome Sequencing Platform"/>
            <person name="Russ C."/>
            <person name="Cuomo C."/>
            <person name="Burger G."/>
            <person name="Gray M.W."/>
            <person name="Holland P.W.H."/>
            <person name="King N."/>
            <person name="Lang F.B.F."/>
            <person name="Roger A.J."/>
            <person name="Ruiz-Trillo I."/>
            <person name="Young S.K."/>
            <person name="Zeng Q."/>
            <person name="Gargeya S."/>
            <person name="Fitzgerald M."/>
            <person name="Haas B."/>
            <person name="Abouelleil A."/>
            <person name="Alvarado L."/>
            <person name="Arachchi H.M."/>
            <person name="Berlin A."/>
            <person name="Chapman S.B."/>
            <person name="Gearin G."/>
            <person name="Goldberg J."/>
            <person name="Griggs A."/>
            <person name="Gujja S."/>
            <person name="Hansen M."/>
            <person name="Heiman D."/>
            <person name="Howarth C."/>
            <person name="Larimer J."/>
            <person name="Lui A."/>
            <person name="MacDonald P.J.P."/>
            <person name="McCowen C."/>
            <person name="Montmayeur A."/>
            <person name="Murphy C."/>
            <person name="Neiman D."/>
            <person name="Pearson M."/>
            <person name="Priest M."/>
            <person name="Roberts A."/>
            <person name="Saif S."/>
            <person name="Shea T."/>
            <person name="Sisk P."/>
            <person name="Stolte C."/>
            <person name="Sykes S."/>
            <person name="Wortman J."/>
            <person name="Nusbaum C."/>
            <person name="Birren B."/>
        </authorList>
    </citation>
    <scope>NUCLEOTIDE SEQUENCE [LARGE SCALE GENOMIC DNA]</scope>
    <source>
        <strain evidence="2 3">ATCC 38327</strain>
    </source>
</reference>
<dbReference type="EMBL" id="GG745335">
    <property type="protein sequence ID" value="KNE59759.1"/>
    <property type="molecule type" value="Genomic_DNA"/>
</dbReference>
<organism evidence="2 3">
    <name type="scientific">Allomyces macrogynus (strain ATCC 38327)</name>
    <name type="common">Allomyces javanicus var. macrogynus</name>
    <dbReference type="NCBI Taxonomy" id="578462"/>
    <lineage>
        <taxon>Eukaryota</taxon>
        <taxon>Fungi</taxon>
        <taxon>Fungi incertae sedis</taxon>
        <taxon>Blastocladiomycota</taxon>
        <taxon>Blastocladiomycetes</taxon>
        <taxon>Blastocladiales</taxon>
        <taxon>Blastocladiaceae</taxon>
        <taxon>Allomyces</taxon>
    </lineage>
</organism>
<proteinExistence type="predicted"/>
<dbReference type="AlphaFoldDB" id="A0A0L0SBH3"/>
<accession>A0A0L0SBH3</accession>
<name>A0A0L0SBH3_ALLM3</name>
<evidence type="ECO:0000313" key="2">
    <source>
        <dbReference type="EMBL" id="KNE59759.1"/>
    </source>
</evidence>
<sequence length="665" mass="70875">MPSGVVLVRAGTLPVRRSARRTSQLDLAKHSPPPPRDLHDAKASRPALLAVYYGSGPRRVFLDDVRSLTIRNPTHAPLEGAHGMANALAQTLQWFPCLSTLAVTVSLAAHALAEALARSSTTLTTLTVKVASGSGWDVVAPELRLPQLRHLDVTIAARDDDDLAFVADADADADAAGTDLRALPLMPQLLSLRVAATTIHADLVRVHVARVAATLRRLELDGDVIDLPSVAHCVPEWPSLREIIGATAFQTVVMAAAGPASASPLTDSAVIPRNLLPALRSIEYKPCDSLTAPVAPVLTMPLATLSKIILWDAELLKSFLDTLPASAPNLAHLDLFCCRADDSIDPENVTPDDFLTFPSLRKLGIGGTVLMQYLIRTVTAPVLDHLEICVNARPIVPDLPWPSLTAITVLNANCPVGIRADALDSLRHLKTLRLLPDVEWVDGRAPVLPALTNLTATTTTLATLAPPRLRAVTASSTSTTPLTTVPPGVRHVTAPVLDAALVEQMSRNSTVQSITASYIDPGTDTTPRHAFTLEYAPRRAIWSVLPRTTCTRPIADQLTVQVVHINDVAETVREISAVAAWWRAAASAWPWSEKGVLQYPVAVAVGDAVDPQVSAELLDVLERDRVLDMVWVPVVAANEFCVVTAGVGAGAGRCRNGGTATAHPV</sequence>